<evidence type="ECO:0000313" key="3">
    <source>
        <dbReference type="Proteomes" id="UP000789508"/>
    </source>
</evidence>
<gene>
    <name evidence="2" type="ORF">ALEPTO_LOCUS14048</name>
</gene>
<dbReference type="Proteomes" id="UP000789508">
    <property type="component" value="Unassembled WGS sequence"/>
</dbReference>
<proteinExistence type="predicted"/>
<name>A0A9N9NYU2_9GLOM</name>
<protein>
    <submittedName>
        <fullName evidence="2">9198_t:CDS:1</fullName>
    </submittedName>
</protein>
<feature type="non-terminal residue" evidence="2">
    <location>
        <position position="127"/>
    </location>
</feature>
<evidence type="ECO:0000256" key="1">
    <source>
        <dbReference type="SAM" id="MobiDB-lite"/>
    </source>
</evidence>
<accession>A0A9N9NYU2</accession>
<evidence type="ECO:0000313" key="2">
    <source>
        <dbReference type="EMBL" id="CAG8769151.1"/>
    </source>
</evidence>
<comment type="caution">
    <text evidence="2">The sequence shown here is derived from an EMBL/GenBank/DDBJ whole genome shotgun (WGS) entry which is preliminary data.</text>
</comment>
<dbReference type="EMBL" id="CAJVPS010051242">
    <property type="protein sequence ID" value="CAG8769151.1"/>
    <property type="molecule type" value="Genomic_DNA"/>
</dbReference>
<feature type="compositionally biased region" description="Low complexity" evidence="1">
    <location>
        <begin position="73"/>
        <end position="90"/>
    </location>
</feature>
<feature type="region of interest" description="Disordered" evidence="1">
    <location>
        <begin position="65"/>
        <end position="104"/>
    </location>
</feature>
<dbReference type="AlphaFoldDB" id="A0A9N9NYU2"/>
<reference evidence="2" key="1">
    <citation type="submission" date="2021-06" db="EMBL/GenBank/DDBJ databases">
        <authorList>
            <person name="Kallberg Y."/>
            <person name="Tangrot J."/>
            <person name="Rosling A."/>
        </authorList>
    </citation>
    <scope>NUCLEOTIDE SEQUENCE</scope>
    <source>
        <strain evidence="2">FL130A</strain>
    </source>
</reference>
<keyword evidence="3" id="KW-1185">Reference proteome</keyword>
<organism evidence="2 3">
    <name type="scientific">Ambispora leptoticha</name>
    <dbReference type="NCBI Taxonomy" id="144679"/>
    <lineage>
        <taxon>Eukaryota</taxon>
        <taxon>Fungi</taxon>
        <taxon>Fungi incertae sedis</taxon>
        <taxon>Mucoromycota</taxon>
        <taxon>Glomeromycotina</taxon>
        <taxon>Glomeromycetes</taxon>
        <taxon>Archaeosporales</taxon>
        <taxon>Ambisporaceae</taxon>
        <taxon>Ambispora</taxon>
    </lineage>
</organism>
<sequence length="127" mass="13695">MIYPILILGSQSQRSVKLCTIEKFEYSIAYSHSLVGQEVIVTLEATFAPVFGTSSPKTFLINSNFKTMGGKDNNNPNNGQPYNSGNQPGNTANGGAVDDPLKDEGFDIGYHGSIEIGRQTFTVISDT</sequence>